<evidence type="ECO:0000256" key="6">
    <source>
        <dbReference type="ARBA" id="ARBA00049727"/>
    </source>
</evidence>
<accession>A0A0F7FJS0</accession>
<proteinExistence type="inferred from homology"/>
<dbReference type="PATRIC" id="fig|1550241.5.peg.1646"/>
<dbReference type="Pfam" id="PF01977">
    <property type="entry name" value="UbiD"/>
    <property type="match status" value="1"/>
</dbReference>
<evidence type="ECO:0000259" key="9">
    <source>
        <dbReference type="Pfam" id="PF01977"/>
    </source>
</evidence>
<dbReference type="KEGG" id="thf:MA03_07925"/>
<dbReference type="GO" id="GO:0005737">
    <property type="term" value="C:cytoplasm"/>
    <property type="evidence" value="ECO:0007669"/>
    <property type="project" value="TreeGrafter"/>
</dbReference>
<comment type="cofactor">
    <cofactor evidence="1">
        <name>Mn(2+)</name>
        <dbReference type="ChEBI" id="CHEBI:29035"/>
    </cofactor>
</comment>
<dbReference type="InterPro" id="IPR002830">
    <property type="entry name" value="UbiD"/>
</dbReference>
<evidence type="ECO:0000256" key="8">
    <source>
        <dbReference type="ARBA" id="ARBA00049936"/>
    </source>
</evidence>
<dbReference type="PANTHER" id="PTHR30108">
    <property type="entry name" value="3-OCTAPRENYL-4-HYDROXYBENZOATE CARBOXY-LYASE-RELATED"/>
    <property type="match status" value="1"/>
</dbReference>
<comment type="cofactor">
    <cofactor evidence="8">
        <name>prenylated FMN</name>
        <dbReference type="ChEBI" id="CHEBI:87746"/>
    </cofactor>
</comment>
<dbReference type="SUPFAM" id="SSF50475">
    <property type="entry name" value="FMN-binding split barrel"/>
    <property type="match status" value="1"/>
</dbReference>
<dbReference type="GO" id="GO:0016831">
    <property type="term" value="F:carboxy-lyase activity"/>
    <property type="evidence" value="ECO:0007669"/>
    <property type="project" value="InterPro"/>
</dbReference>
<comment type="pathway">
    <text evidence="2">Isoprenoid biosynthesis; isopentenyl diphosphate biosynthesis via mevalonate pathway.</text>
</comment>
<dbReference type="Proteomes" id="UP000067434">
    <property type="component" value="Chromosome"/>
</dbReference>
<feature type="domain" description="3-octaprenyl-4-hydroxybenzoate carboxy-lyase-like Rift-related" evidence="9">
    <location>
        <begin position="111"/>
        <end position="290"/>
    </location>
</feature>
<evidence type="ECO:0000256" key="1">
    <source>
        <dbReference type="ARBA" id="ARBA00001936"/>
    </source>
</evidence>
<dbReference type="OrthoDB" id="8480at2157"/>
<evidence type="ECO:0000256" key="4">
    <source>
        <dbReference type="ARBA" id="ARBA00049054"/>
    </source>
</evidence>
<evidence type="ECO:0000256" key="2">
    <source>
        <dbReference type="ARBA" id="ARBA00005092"/>
    </source>
</evidence>
<feature type="domain" description="3-octaprenyl-4-hydroxybenzoate carboxy-lyase-like C-terminal" evidence="10">
    <location>
        <begin position="296"/>
        <end position="419"/>
    </location>
</feature>
<protein>
    <recommendedName>
        <fullName evidence="7">Anhydromevalonate phosphate decarboxylase</fullName>
        <ecNumber evidence="6">4.1.1.126</ecNumber>
    </recommendedName>
</protein>
<reference evidence="11 12" key="1">
    <citation type="journal article" date="2015" name="Stand. Genomic Sci.">
        <title>Complete genome sequence of and proposal of Thermofilum uzonense sp. nov. a novel hyperthermophilic crenarchaeon and emended description of the genus Thermofilum.</title>
        <authorList>
            <person name="Toshchakov S.V."/>
            <person name="Korzhenkov A.A."/>
            <person name="Samarov N.I."/>
            <person name="Mazunin I.O."/>
            <person name="Mozhey O.I."/>
            <person name="Shmyr I.S."/>
            <person name="Derbikova K.S."/>
            <person name="Taranov E.A."/>
            <person name="Dominova I.N."/>
            <person name="Bonch-Osmolovskaya E.A."/>
            <person name="Patrushev M.V."/>
            <person name="Podosokorskaya O.A."/>
            <person name="Kublanov I.V."/>
        </authorList>
    </citation>
    <scope>NUCLEOTIDE SEQUENCE [LARGE SCALE GENOMIC DNA]</scope>
    <source>
        <strain evidence="11 12">1807-2</strain>
    </source>
</reference>
<dbReference type="InterPro" id="IPR048304">
    <property type="entry name" value="UbiD_Rift_dom"/>
</dbReference>
<dbReference type="NCBIfam" id="TIGR00148">
    <property type="entry name" value="UbiD family decarboxylase"/>
    <property type="match status" value="1"/>
</dbReference>
<dbReference type="Gene3D" id="3.40.1670.10">
    <property type="entry name" value="UbiD C-terminal domain-like"/>
    <property type="match status" value="1"/>
</dbReference>
<name>A0A0F7FJS0_9CREN</name>
<comment type="function">
    <text evidence="5">Catalyzes the conversion of trans-anhydromevalonate 5-phosphate (tAHMP) into isopentenyl phosphate. Involved in the archaeal mevalonate (MVA) pathway, which provides fundamental precursors for isoprenoid biosynthesis, such as isopentenyl diphosphate (IPP) and dimethylallyl diphosphate (DMAPP).</text>
</comment>
<dbReference type="RefSeq" id="WP_052884728.1">
    <property type="nucleotide sequence ID" value="NZ_CP009961.1"/>
</dbReference>
<dbReference type="EMBL" id="CP009961">
    <property type="protein sequence ID" value="AKG39175.1"/>
    <property type="molecule type" value="Genomic_DNA"/>
</dbReference>
<sequence length="440" mass="48460">MSNTGGGRPELDLRLFLKELSSRKRLVSPSSMLKLEFQVARFIQEAQPSPILVNSEKGPIVSNLLASREALYLALNVSSDAEAYLQMSRALASPRKIELLETPSMASLGDDLYKLPIPKFFELDGGHYITAGIFVAKECDGNAINASIHRAMLLDENHLAVRLVPRHLYHMFTKAEKKRRPLRAAILIGAPPIFYLTAASSPPYGVYEAEVANSLAGGSLAATVDLLEGVPLPVPSEYVILGEFLLDRRAKEGPFVDILGTYDEVREEPVFKVHEILARPSPMFYSILPSGEEHILLMGFPREVTIWESVSKVVPRVHRVRLPVSGGGWLYAVVSIDKNVDGDAKNAILAAFAAHPSLKLVVVVDGDVNPDNPREVEWAIATRMQPDEDVIILRGVRGSSLDPSADQKSLMTSKMGIDATRPLGKPDWMFKRARIPEARQ</sequence>
<organism evidence="11 12">
    <name type="scientific">Infirmifilum uzonense</name>
    <dbReference type="NCBI Taxonomy" id="1550241"/>
    <lineage>
        <taxon>Archaea</taxon>
        <taxon>Thermoproteota</taxon>
        <taxon>Thermoprotei</taxon>
        <taxon>Thermofilales</taxon>
        <taxon>Thermofilaceae</taxon>
        <taxon>Infirmifilum</taxon>
    </lineage>
</organism>
<dbReference type="EC" id="4.1.1.126" evidence="6"/>
<comment type="catalytic activity">
    <reaction evidence="4">
        <text>(2E)-3-methyl-5-phosphooxypent-2-enoate + H(+) = isopentenyl phosphate + CO2</text>
        <dbReference type="Rhea" id="RHEA:78971"/>
        <dbReference type="ChEBI" id="CHEBI:15378"/>
        <dbReference type="ChEBI" id="CHEBI:16526"/>
        <dbReference type="ChEBI" id="CHEBI:65078"/>
        <dbReference type="ChEBI" id="CHEBI:229665"/>
        <dbReference type="EC" id="4.1.1.126"/>
    </reaction>
    <physiologicalReaction direction="left-to-right" evidence="4">
        <dbReference type="Rhea" id="RHEA:78972"/>
    </physiologicalReaction>
</comment>
<evidence type="ECO:0000256" key="5">
    <source>
        <dbReference type="ARBA" id="ARBA00049583"/>
    </source>
</evidence>
<dbReference type="Pfam" id="PF20696">
    <property type="entry name" value="UbiD_C"/>
    <property type="match status" value="1"/>
</dbReference>
<dbReference type="AlphaFoldDB" id="A0A0F7FJS0"/>
<dbReference type="InterPro" id="IPR049381">
    <property type="entry name" value="UbiD-like_C"/>
</dbReference>
<dbReference type="HOGENOM" id="CLU_023348_5_1_2"/>
<evidence type="ECO:0000313" key="12">
    <source>
        <dbReference type="Proteomes" id="UP000067434"/>
    </source>
</evidence>
<keyword evidence="12" id="KW-1185">Reference proteome</keyword>
<dbReference type="GeneID" id="25402150"/>
<evidence type="ECO:0000259" key="10">
    <source>
        <dbReference type="Pfam" id="PF20696"/>
    </source>
</evidence>
<evidence type="ECO:0000256" key="3">
    <source>
        <dbReference type="ARBA" id="ARBA00010021"/>
    </source>
</evidence>
<gene>
    <name evidence="11" type="ORF">MA03_07925</name>
</gene>
<dbReference type="FunFam" id="3.40.1670.10:FF:000003">
    <property type="entry name" value="Phenolic acid decarboxylase"/>
    <property type="match status" value="1"/>
</dbReference>
<dbReference type="PANTHER" id="PTHR30108:SF21">
    <property type="entry name" value="4-HYDROXYBENZOATE DECARBOXYLASE"/>
    <property type="match status" value="1"/>
</dbReference>
<evidence type="ECO:0000313" key="11">
    <source>
        <dbReference type="EMBL" id="AKG39175.1"/>
    </source>
</evidence>
<dbReference type="SUPFAM" id="SSF143968">
    <property type="entry name" value="UbiD C-terminal domain-like"/>
    <property type="match status" value="1"/>
</dbReference>
<evidence type="ECO:0000256" key="7">
    <source>
        <dbReference type="ARBA" id="ARBA00049754"/>
    </source>
</evidence>
<dbReference type="STRING" id="1550241.MA03_07925"/>
<comment type="similarity">
    <text evidence="3">Belongs to the UbiD family.</text>
</comment>